<dbReference type="GO" id="GO:0005694">
    <property type="term" value="C:chromosome"/>
    <property type="evidence" value="ECO:0007669"/>
    <property type="project" value="TreeGrafter"/>
</dbReference>
<dbReference type="PANTHER" id="PTHR33375">
    <property type="entry name" value="CHROMOSOME-PARTITIONING PROTEIN PARB-RELATED"/>
    <property type="match status" value="1"/>
</dbReference>
<evidence type="ECO:0000313" key="2">
    <source>
        <dbReference type="EMBL" id="OHW62921.1"/>
    </source>
</evidence>
<accession>A0A1S1V8H7</accession>
<comment type="caution">
    <text evidence="2">The sequence shown here is derived from an EMBL/GenBank/DDBJ whole genome shotgun (WGS) entry which is preliminary data.</text>
</comment>
<dbReference type="PANTHER" id="PTHR33375:SF1">
    <property type="entry name" value="CHROMOSOME-PARTITIONING PROTEIN PARB-RELATED"/>
    <property type="match status" value="1"/>
</dbReference>
<dbReference type="Gene3D" id="1.10.10.2830">
    <property type="match status" value="1"/>
</dbReference>
<proteinExistence type="predicted"/>
<dbReference type="Pfam" id="PF02195">
    <property type="entry name" value="ParB_N"/>
    <property type="match status" value="1"/>
</dbReference>
<dbReference type="OrthoDB" id="1700487at2"/>
<dbReference type="InterPro" id="IPR003115">
    <property type="entry name" value="ParB_N"/>
</dbReference>
<evidence type="ECO:0000259" key="1">
    <source>
        <dbReference type="SMART" id="SM00470"/>
    </source>
</evidence>
<dbReference type="Proteomes" id="UP000180254">
    <property type="component" value="Unassembled WGS sequence"/>
</dbReference>
<evidence type="ECO:0000313" key="3">
    <source>
        <dbReference type="Proteomes" id="UP000180254"/>
    </source>
</evidence>
<organism evidence="2 3">
    <name type="scientific">Andreesenia angusta</name>
    <dbReference type="NCBI Taxonomy" id="39480"/>
    <lineage>
        <taxon>Bacteria</taxon>
        <taxon>Bacillati</taxon>
        <taxon>Bacillota</taxon>
        <taxon>Tissierellia</taxon>
        <taxon>Tissierellales</taxon>
        <taxon>Gottschalkiaceae</taxon>
        <taxon>Andreesenia</taxon>
    </lineage>
</organism>
<dbReference type="EMBL" id="MKIE01000002">
    <property type="protein sequence ID" value="OHW62921.1"/>
    <property type="molecule type" value="Genomic_DNA"/>
</dbReference>
<reference evidence="2 3" key="1">
    <citation type="submission" date="2016-09" db="EMBL/GenBank/DDBJ databases">
        <title>Genome sequence of Eubacterium angustum.</title>
        <authorList>
            <person name="Poehlein A."/>
            <person name="Daniel R."/>
        </authorList>
    </citation>
    <scope>NUCLEOTIDE SEQUENCE [LARGE SCALE GENOMIC DNA]</scope>
    <source>
        <strain evidence="2 3">DSM 1989</strain>
    </source>
</reference>
<dbReference type="Gene3D" id="3.90.1530.30">
    <property type="match status" value="1"/>
</dbReference>
<protein>
    <submittedName>
        <fullName evidence="2">Nucleoid occlusion protein</fullName>
    </submittedName>
</protein>
<gene>
    <name evidence="2" type="primary">noc_1</name>
    <name evidence="2" type="ORF">EUAN_07050</name>
</gene>
<dbReference type="AlphaFoldDB" id="A0A1S1V8H7"/>
<dbReference type="STRING" id="39480.EUAN_07050"/>
<dbReference type="SUPFAM" id="SSF109709">
    <property type="entry name" value="KorB DNA-binding domain-like"/>
    <property type="match status" value="1"/>
</dbReference>
<dbReference type="SMART" id="SM00470">
    <property type="entry name" value="ParB"/>
    <property type="match status" value="1"/>
</dbReference>
<dbReference type="RefSeq" id="WP_071061749.1">
    <property type="nucleotide sequence ID" value="NZ_MKIE01000002.1"/>
</dbReference>
<sequence length="345" mass="39357">MAKFNLTDLLSESSKKEVEKEGFRIKDIDIEDIAPDERNFYDTSDIEELKASIEMFGLQQNLVVQRTEEGKYTLISGHRRLKAITELVSEGHIELRKVPCKVEDQTEDKWTELQLIVANSTTRELSDYEKMKQATRLKELLAGLKKDGVKLPGRMREMIADALDVSPTQVARMDSIDKNLSDDFKEEFQAEKVNASTAYELSGLPEEKQKEAYEEYKDKGSISIKDVKQIKEDSKLEEPKEEKQKKIYVCSSEGKRFKMASYVEEVVKEGHIPLNAQSILYGVKGIEAEEAYRALCIELISLADEVWVYGSIMGKDVAMMSMVELNIASNLRKKTVYRKGEKHGC</sequence>
<keyword evidence="3" id="KW-1185">Reference proteome</keyword>
<dbReference type="InterPro" id="IPR050336">
    <property type="entry name" value="Chromosome_partition/occlusion"/>
</dbReference>
<name>A0A1S1V8H7_9FIRM</name>
<dbReference type="InterPro" id="IPR036086">
    <property type="entry name" value="ParB/Sulfiredoxin_sf"/>
</dbReference>
<dbReference type="GO" id="GO:0007059">
    <property type="term" value="P:chromosome segregation"/>
    <property type="evidence" value="ECO:0007669"/>
    <property type="project" value="TreeGrafter"/>
</dbReference>
<feature type="domain" description="ParB-like N-terminal" evidence="1">
    <location>
        <begin position="26"/>
        <end position="119"/>
    </location>
</feature>
<dbReference type="SUPFAM" id="SSF110849">
    <property type="entry name" value="ParB/Sulfiredoxin"/>
    <property type="match status" value="1"/>
</dbReference>